<dbReference type="EMBL" id="JABEND010000012">
    <property type="protein sequence ID" value="NNG37332.1"/>
    <property type="molecule type" value="Genomic_DNA"/>
</dbReference>
<accession>A0A849AKI6</accession>
<dbReference type="Gene3D" id="3.10.105.10">
    <property type="entry name" value="Dipeptide-binding Protein, Domain 3"/>
    <property type="match status" value="1"/>
</dbReference>
<proteinExistence type="predicted"/>
<organism evidence="4 5">
    <name type="scientific">Nakamurella aerolata</name>
    <dbReference type="NCBI Taxonomy" id="1656892"/>
    <lineage>
        <taxon>Bacteria</taxon>
        <taxon>Bacillati</taxon>
        <taxon>Actinomycetota</taxon>
        <taxon>Actinomycetes</taxon>
        <taxon>Nakamurellales</taxon>
        <taxon>Nakamurellaceae</taxon>
        <taxon>Nakamurella</taxon>
    </lineage>
</organism>
<keyword evidence="5" id="KW-1185">Reference proteome</keyword>
<reference evidence="4 5" key="1">
    <citation type="submission" date="2020-05" db="EMBL/GenBank/DDBJ databases">
        <title>Nakamurella sp. DB0629 isolated from air conditioner.</title>
        <authorList>
            <person name="Kim D.H."/>
            <person name="Kim D.-U."/>
        </authorList>
    </citation>
    <scope>NUCLEOTIDE SEQUENCE [LARGE SCALE GENOMIC DNA]</scope>
    <source>
        <strain evidence="4 5">DB0629</strain>
    </source>
</reference>
<dbReference type="GO" id="GO:0043190">
    <property type="term" value="C:ATP-binding cassette (ABC) transporter complex"/>
    <property type="evidence" value="ECO:0007669"/>
    <property type="project" value="InterPro"/>
</dbReference>
<feature type="chain" id="PRO_5039022309" evidence="2">
    <location>
        <begin position="22"/>
        <end position="688"/>
    </location>
</feature>
<dbReference type="PROSITE" id="PS51257">
    <property type="entry name" value="PROKAR_LIPOPROTEIN"/>
    <property type="match status" value="1"/>
</dbReference>
<dbReference type="CDD" id="cd08501">
    <property type="entry name" value="PBP2_Lpqw"/>
    <property type="match status" value="1"/>
</dbReference>
<dbReference type="InterPro" id="IPR000914">
    <property type="entry name" value="SBP_5_dom"/>
</dbReference>
<dbReference type="GO" id="GO:0015833">
    <property type="term" value="P:peptide transport"/>
    <property type="evidence" value="ECO:0007669"/>
    <property type="project" value="TreeGrafter"/>
</dbReference>
<comment type="caution">
    <text evidence="4">The sequence shown here is derived from an EMBL/GenBank/DDBJ whole genome shotgun (WGS) entry which is preliminary data.</text>
</comment>
<feature type="region of interest" description="Disordered" evidence="1">
    <location>
        <begin position="26"/>
        <end position="100"/>
    </location>
</feature>
<evidence type="ECO:0000313" key="5">
    <source>
        <dbReference type="Proteomes" id="UP000562984"/>
    </source>
</evidence>
<dbReference type="PANTHER" id="PTHR30290:SF65">
    <property type="entry name" value="MONOACYL PHOSPHATIDYLINOSITOL TETRAMANNOSIDE-BINDING PROTEIN LPQW-RELATED"/>
    <property type="match status" value="1"/>
</dbReference>
<dbReference type="RefSeq" id="WP_171201031.1">
    <property type="nucleotide sequence ID" value="NZ_JABEND010000012.1"/>
</dbReference>
<dbReference type="GO" id="GO:1904680">
    <property type="term" value="F:peptide transmembrane transporter activity"/>
    <property type="evidence" value="ECO:0007669"/>
    <property type="project" value="TreeGrafter"/>
</dbReference>
<dbReference type="AlphaFoldDB" id="A0A849AKI6"/>
<feature type="domain" description="Solute-binding protein family 5" evidence="3">
    <location>
        <begin position="155"/>
        <end position="604"/>
    </location>
</feature>
<sequence>MRRTRAVAMTALAVTSAMVLAACSSSDTGQQGAPTTTNSPTTNGGAAASGGAGQGSGAQGSGAQGSGAPSSGAGGGGDLGACGTPHGAWNPPAGTADNVNVSMNEGMTSWNSNTSHANSVYNSYPLYLTQAIGSYYDGDLKYVNNDSFLTCKVESMDPVTVTYTINKDAKWSDGAPITAYDMWLEWAALSGRFNTGEAQYDDDGNLVKTSAIAFDAASPGMAAIEEMPTISEDGQSMTVKYGTFYVDWQLNNPWGGALPSHVVAAKALGATDPAAGSKQLVETMQAFYENSDFKANKDDVKVATPKGANAKAAEVKKIADFWNTGFDFDQLPSDKSLYLSSGAYQLTDFKKDSYLTFKVNPNYTWGPKPQFQQITYQIIGDPMAAVQALQNGEVDVINPQATADVLTAAQALEGQGVKVLTGDGATYEHVDFAENNGGPFDPKTYGGDKEKAAKVRLAFMKTVPRQDIVDKLIKPLNPEATTRDSFNLVPGSPGYDKMIAENGSAEYKNVDIEGAKKLLAEAGVKSPKVRFMYAANNPRRAQEYKLIADSASQAGFQMVDGVNAQWSSLLPNTKVYDAALFGWQSNSTGVSSIPPNYLTDGQNNYYGYSNKDVDAALKKLNGTPLSTEEQQALILSVEQNLWKDGFGTVLFQFPEVLSYNSTNVEGIKGLTLVPSYFWNFWEWTKPGS</sequence>
<feature type="compositionally biased region" description="Low complexity" evidence="1">
    <location>
        <begin position="32"/>
        <end position="46"/>
    </location>
</feature>
<dbReference type="PANTHER" id="PTHR30290">
    <property type="entry name" value="PERIPLASMIC BINDING COMPONENT OF ABC TRANSPORTER"/>
    <property type="match status" value="1"/>
</dbReference>
<dbReference type="InterPro" id="IPR039424">
    <property type="entry name" value="SBP_5"/>
</dbReference>
<keyword evidence="2" id="KW-0732">Signal</keyword>
<evidence type="ECO:0000256" key="2">
    <source>
        <dbReference type="SAM" id="SignalP"/>
    </source>
</evidence>
<dbReference type="Gene3D" id="3.90.76.10">
    <property type="entry name" value="Dipeptide-binding Protein, Domain 1"/>
    <property type="match status" value="1"/>
</dbReference>
<dbReference type="Gene3D" id="3.40.190.10">
    <property type="entry name" value="Periplasmic binding protein-like II"/>
    <property type="match status" value="1"/>
</dbReference>
<feature type="compositionally biased region" description="Gly residues" evidence="1">
    <location>
        <begin position="47"/>
        <end position="65"/>
    </location>
</feature>
<name>A0A849AKI6_9ACTN</name>
<evidence type="ECO:0000259" key="3">
    <source>
        <dbReference type="Pfam" id="PF00496"/>
    </source>
</evidence>
<evidence type="ECO:0000256" key="1">
    <source>
        <dbReference type="SAM" id="MobiDB-lite"/>
    </source>
</evidence>
<dbReference type="SUPFAM" id="SSF53850">
    <property type="entry name" value="Periplasmic binding protein-like II"/>
    <property type="match status" value="1"/>
</dbReference>
<dbReference type="Proteomes" id="UP000562984">
    <property type="component" value="Unassembled WGS sequence"/>
</dbReference>
<gene>
    <name evidence="4" type="ORF">HKD39_16825</name>
</gene>
<evidence type="ECO:0000313" key="4">
    <source>
        <dbReference type="EMBL" id="NNG37332.1"/>
    </source>
</evidence>
<dbReference type="GO" id="GO:0042597">
    <property type="term" value="C:periplasmic space"/>
    <property type="evidence" value="ECO:0007669"/>
    <property type="project" value="UniProtKB-ARBA"/>
</dbReference>
<dbReference type="Pfam" id="PF00496">
    <property type="entry name" value="SBP_bac_5"/>
    <property type="match status" value="1"/>
</dbReference>
<feature type="signal peptide" evidence="2">
    <location>
        <begin position="1"/>
        <end position="21"/>
    </location>
</feature>
<protein>
    <submittedName>
        <fullName evidence="4">ABC transporter family substrate-binding protein</fullName>
    </submittedName>
</protein>